<evidence type="ECO:0000256" key="1">
    <source>
        <dbReference type="SAM" id="MobiDB-lite"/>
    </source>
</evidence>
<keyword evidence="2" id="KW-0472">Membrane</keyword>
<dbReference type="SUPFAM" id="SSF54236">
    <property type="entry name" value="Ubiquitin-like"/>
    <property type="match status" value="1"/>
</dbReference>
<evidence type="ECO:0000256" key="2">
    <source>
        <dbReference type="SAM" id="Phobius"/>
    </source>
</evidence>
<organism evidence="4 5">
    <name type="scientific">Littorina saxatilis</name>
    <dbReference type="NCBI Taxonomy" id="31220"/>
    <lineage>
        <taxon>Eukaryota</taxon>
        <taxon>Metazoa</taxon>
        <taxon>Spiralia</taxon>
        <taxon>Lophotrochozoa</taxon>
        <taxon>Mollusca</taxon>
        <taxon>Gastropoda</taxon>
        <taxon>Caenogastropoda</taxon>
        <taxon>Littorinimorpha</taxon>
        <taxon>Littorinoidea</taxon>
        <taxon>Littorinidae</taxon>
        <taxon>Littorina</taxon>
    </lineage>
</organism>
<accession>A0AAN9BTY3</accession>
<dbReference type="InterPro" id="IPR001012">
    <property type="entry name" value="UBX_dom"/>
</dbReference>
<gene>
    <name evidence="4" type="ORF">V1264_010882</name>
</gene>
<feature type="region of interest" description="Disordered" evidence="1">
    <location>
        <begin position="47"/>
        <end position="84"/>
    </location>
</feature>
<dbReference type="AlphaFoldDB" id="A0AAN9BTY3"/>
<evidence type="ECO:0000313" key="5">
    <source>
        <dbReference type="Proteomes" id="UP001374579"/>
    </source>
</evidence>
<feature type="region of interest" description="Disordered" evidence="1">
    <location>
        <begin position="149"/>
        <end position="175"/>
    </location>
</feature>
<feature type="compositionally biased region" description="Polar residues" evidence="1">
    <location>
        <begin position="47"/>
        <end position="57"/>
    </location>
</feature>
<keyword evidence="2" id="KW-0812">Transmembrane</keyword>
<dbReference type="Gene3D" id="3.10.20.90">
    <property type="entry name" value="Phosphatidylinositol 3-kinase Catalytic Subunit, Chain A, domain 1"/>
    <property type="match status" value="1"/>
</dbReference>
<keyword evidence="5" id="KW-1185">Reference proteome</keyword>
<keyword evidence="2" id="KW-1133">Transmembrane helix</keyword>
<dbReference type="GO" id="GO:0043130">
    <property type="term" value="F:ubiquitin binding"/>
    <property type="evidence" value="ECO:0007669"/>
    <property type="project" value="TreeGrafter"/>
</dbReference>
<reference evidence="4 5" key="1">
    <citation type="submission" date="2024-02" db="EMBL/GenBank/DDBJ databases">
        <title>Chromosome-scale genome assembly of the rough periwinkle Littorina saxatilis.</title>
        <authorList>
            <person name="De Jode A."/>
            <person name="Faria R."/>
            <person name="Formenti G."/>
            <person name="Sims Y."/>
            <person name="Smith T.P."/>
            <person name="Tracey A."/>
            <person name="Wood J.M.D."/>
            <person name="Zagrodzka Z.B."/>
            <person name="Johannesson K."/>
            <person name="Butlin R.K."/>
            <person name="Leder E.H."/>
        </authorList>
    </citation>
    <scope>NUCLEOTIDE SEQUENCE [LARGE SCALE GENOMIC DNA]</scope>
    <source>
        <strain evidence="4">Snail1</strain>
        <tissue evidence="4">Muscle</tissue>
    </source>
</reference>
<dbReference type="Pfam" id="PF00789">
    <property type="entry name" value="UBX"/>
    <property type="match status" value="1"/>
</dbReference>
<evidence type="ECO:0000259" key="3">
    <source>
        <dbReference type="PROSITE" id="PS50033"/>
    </source>
</evidence>
<feature type="transmembrane region" description="Helical" evidence="2">
    <location>
        <begin position="15"/>
        <end position="34"/>
    </location>
</feature>
<dbReference type="PANTHER" id="PTHR23322">
    <property type="entry name" value="FAS-ASSOCIATED PROTEIN"/>
    <property type="match status" value="1"/>
</dbReference>
<dbReference type="EMBL" id="JBAMIC010000002">
    <property type="protein sequence ID" value="KAK7111210.1"/>
    <property type="molecule type" value="Genomic_DNA"/>
</dbReference>
<comment type="caution">
    <text evidence="4">The sequence shown here is derived from an EMBL/GenBank/DDBJ whole genome shotgun (WGS) entry which is preliminary data.</text>
</comment>
<name>A0AAN9BTY3_9CAEN</name>
<evidence type="ECO:0000313" key="4">
    <source>
        <dbReference type="EMBL" id="KAK7111210.1"/>
    </source>
</evidence>
<protein>
    <recommendedName>
        <fullName evidence="3">UBX domain-containing protein</fullName>
    </recommendedName>
</protein>
<proteinExistence type="predicted"/>
<dbReference type="InterPro" id="IPR050730">
    <property type="entry name" value="UBX_domain-protein"/>
</dbReference>
<dbReference type="Proteomes" id="UP001374579">
    <property type="component" value="Unassembled WGS sequence"/>
</dbReference>
<dbReference type="PANTHER" id="PTHR23322:SF93">
    <property type="entry name" value="UBX DOMAIN-CONTAINING PROTEIN 8"/>
    <property type="match status" value="1"/>
</dbReference>
<sequence>MDPETSQLVQSAVRWIARGALSLALVTFLIQWLLPRLRKCYHLHTHTASNTGNNNEADSQERVQKQHAVRQDLQNKHSTKAASYKERILLPREEAKKQQQDEEFYKFLGPAWKGKGEALGKDEGHGAEQAALDEFEEDLNPREMAAVRRRIQKPTPQPPKPPEKPKRIINLPEEPAERDPESVLVLLRSPIQTVYQRRFAHSDTVQTLLDFMTVSGFTQSYNTLCTSYPRHDLGKNKAATLLDLGFTKRVTLNIEEIEL</sequence>
<dbReference type="InterPro" id="IPR029071">
    <property type="entry name" value="Ubiquitin-like_domsf"/>
</dbReference>
<feature type="domain" description="UBX" evidence="3">
    <location>
        <begin position="178"/>
        <end position="254"/>
    </location>
</feature>
<dbReference type="PROSITE" id="PS50033">
    <property type="entry name" value="UBX"/>
    <property type="match status" value="1"/>
</dbReference>
<feature type="compositionally biased region" description="Basic and acidic residues" evidence="1">
    <location>
        <begin position="59"/>
        <end position="75"/>
    </location>
</feature>